<feature type="domain" description="C-type lectin" evidence="1">
    <location>
        <begin position="190"/>
        <end position="318"/>
    </location>
</feature>
<sequence>MKNDIKVCSLFHFISNASTTHSPFSLLLPLISAQCGPGAVYQAAGSRCLTFFRTATDFNSAEAICATLNGHLVSIHNAIDNNFISSQAQKYFDGSAWLGAKTTAPDVTNPLNWYWTDGSNFDYQNYRVGEPSAQGSTACMQIQTGTTKWLTANCTTQLPFICSYSSSVTPTCPTVTIPSHCPSGYTWYDETDSCYKSTVRFTNFNDARSACQADGGDLASIHSQTENQFLVELSKAGITNKDKGHNDDVFIGLIYQNSKWQWTDGTPVNYLNWGDGEPNNMDKEWWTSLVADPHEDKNTEDTRWNNVAQIDMRAFICKRAPLH</sequence>
<name>A0A1I7UEE4_9PELO</name>
<dbReference type="FunFam" id="3.10.100.10:FF:000078">
    <property type="entry name" value="C-type LECtin"/>
    <property type="match status" value="1"/>
</dbReference>
<dbReference type="SUPFAM" id="SSF56436">
    <property type="entry name" value="C-type lectin-like"/>
    <property type="match status" value="2"/>
</dbReference>
<dbReference type="Proteomes" id="UP000095282">
    <property type="component" value="Unplaced"/>
</dbReference>
<dbReference type="InterPro" id="IPR001304">
    <property type="entry name" value="C-type_lectin-like"/>
</dbReference>
<dbReference type="Gene3D" id="3.10.100.10">
    <property type="entry name" value="Mannose-Binding Protein A, subunit A"/>
    <property type="match status" value="2"/>
</dbReference>
<keyword evidence="2" id="KW-1185">Reference proteome</keyword>
<accession>A0A1I7UEE4</accession>
<dbReference type="InterPro" id="IPR016187">
    <property type="entry name" value="CTDL_fold"/>
</dbReference>
<dbReference type="Pfam" id="PF00059">
    <property type="entry name" value="Lectin_C"/>
    <property type="match status" value="2"/>
</dbReference>
<dbReference type="PROSITE" id="PS50041">
    <property type="entry name" value="C_TYPE_LECTIN_2"/>
    <property type="match status" value="2"/>
</dbReference>
<evidence type="ECO:0000259" key="1">
    <source>
        <dbReference type="PROSITE" id="PS50041"/>
    </source>
</evidence>
<dbReference type="AlphaFoldDB" id="A0A1I7UEE4"/>
<dbReference type="InterPro" id="IPR050111">
    <property type="entry name" value="C-type_lectin/snaclec_domain"/>
</dbReference>
<dbReference type="InterPro" id="IPR016186">
    <property type="entry name" value="C-type_lectin-like/link_sf"/>
</dbReference>
<proteinExistence type="predicted"/>
<dbReference type="SMART" id="SM00034">
    <property type="entry name" value="CLECT"/>
    <property type="match status" value="2"/>
</dbReference>
<evidence type="ECO:0000313" key="2">
    <source>
        <dbReference type="Proteomes" id="UP000095282"/>
    </source>
</evidence>
<dbReference type="PANTHER" id="PTHR22803">
    <property type="entry name" value="MANNOSE, PHOSPHOLIPASE, LECTIN RECEPTOR RELATED"/>
    <property type="match status" value="1"/>
</dbReference>
<organism evidence="2 3">
    <name type="scientific">Caenorhabditis tropicalis</name>
    <dbReference type="NCBI Taxonomy" id="1561998"/>
    <lineage>
        <taxon>Eukaryota</taxon>
        <taxon>Metazoa</taxon>
        <taxon>Ecdysozoa</taxon>
        <taxon>Nematoda</taxon>
        <taxon>Chromadorea</taxon>
        <taxon>Rhabditida</taxon>
        <taxon>Rhabditina</taxon>
        <taxon>Rhabditomorpha</taxon>
        <taxon>Rhabditoidea</taxon>
        <taxon>Rhabditidae</taxon>
        <taxon>Peloderinae</taxon>
        <taxon>Caenorhabditis</taxon>
    </lineage>
</organism>
<feature type="domain" description="C-type lectin" evidence="1">
    <location>
        <begin position="44"/>
        <end position="163"/>
    </location>
</feature>
<protein>
    <submittedName>
        <fullName evidence="3">C-type lectin domain-containing protein</fullName>
    </submittedName>
</protein>
<dbReference type="CDD" id="cd00037">
    <property type="entry name" value="CLECT"/>
    <property type="match status" value="2"/>
</dbReference>
<dbReference type="eggNOG" id="KOG4297">
    <property type="taxonomic scope" value="Eukaryota"/>
</dbReference>
<dbReference type="WBParaSite" id="Csp11.Scaffold629.g8484.t1">
    <property type="protein sequence ID" value="Csp11.Scaffold629.g8484.t1"/>
    <property type="gene ID" value="Csp11.Scaffold629.g8484"/>
</dbReference>
<evidence type="ECO:0000313" key="3">
    <source>
        <dbReference type="WBParaSite" id="Csp11.Scaffold629.g8484.t1"/>
    </source>
</evidence>
<dbReference type="FunFam" id="3.10.100.10:FF:000091">
    <property type="entry name" value="C-type LECtin"/>
    <property type="match status" value="1"/>
</dbReference>
<dbReference type="STRING" id="1561998.A0A1I7UEE4"/>
<reference evidence="3" key="1">
    <citation type="submission" date="2016-11" db="UniProtKB">
        <authorList>
            <consortium name="WormBaseParasite"/>
        </authorList>
    </citation>
    <scope>IDENTIFICATION</scope>
</reference>